<evidence type="ECO:0000256" key="2">
    <source>
        <dbReference type="SAM" id="MobiDB-lite"/>
    </source>
</evidence>
<evidence type="ECO:0000259" key="4">
    <source>
        <dbReference type="PROSITE" id="PS51352"/>
    </source>
</evidence>
<evidence type="ECO:0000313" key="6">
    <source>
        <dbReference type="Proteomes" id="UP001152798"/>
    </source>
</evidence>
<dbReference type="PROSITE" id="PS51352">
    <property type="entry name" value="THIOREDOXIN_2"/>
    <property type="match status" value="3"/>
</dbReference>
<proteinExistence type="inferred from homology"/>
<dbReference type="InterPro" id="IPR046374">
    <property type="entry name" value="PDI_a_PDIR"/>
</dbReference>
<evidence type="ECO:0000256" key="3">
    <source>
        <dbReference type="SAM" id="SignalP"/>
    </source>
</evidence>
<dbReference type="Pfam" id="PF00085">
    <property type="entry name" value="Thioredoxin"/>
    <property type="match status" value="3"/>
</dbReference>
<feature type="compositionally biased region" description="Pro residues" evidence="2">
    <location>
        <begin position="375"/>
        <end position="386"/>
    </location>
</feature>
<feature type="signal peptide" evidence="3">
    <location>
        <begin position="1"/>
        <end position="21"/>
    </location>
</feature>
<feature type="domain" description="Thioredoxin" evidence="4">
    <location>
        <begin position="377"/>
        <end position="502"/>
    </location>
</feature>
<dbReference type="CDD" id="cd02997">
    <property type="entry name" value="PDI_a_PDIR"/>
    <property type="match status" value="3"/>
</dbReference>
<dbReference type="InterPro" id="IPR036249">
    <property type="entry name" value="Thioredoxin-like_sf"/>
</dbReference>
<dbReference type="FunFam" id="3.40.30.10:FF:000029">
    <property type="entry name" value="protein disulfide-isomerase A5 isoform X2"/>
    <property type="match status" value="1"/>
</dbReference>
<accession>A0A9P0HHR0</accession>
<feature type="chain" id="PRO_5040456445" description="Thioredoxin domain-containing protein" evidence="3">
    <location>
        <begin position="22"/>
        <end position="514"/>
    </location>
</feature>
<comment type="similarity">
    <text evidence="1">Belongs to the protein disulfide isomerase family.</text>
</comment>
<evidence type="ECO:0000313" key="5">
    <source>
        <dbReference type="EMBL" id="CAH1401957.1"/>
    </source>
</evidence>
<dbReference type="Proteomes" id="UP001152798">
    <property type="component" value="Chromosome 5"/>
</dbReference>
<dbReference type="GO" id="GO:0005783">
    <property type="term" value="C:endoplasmic reticulum"/>
    <property type="evidence" value="ECO:0007669"/>
    <property type="project" value="TreeGrafter"/>
</dbReference>
<feature type="region of interest" description="Disordered" evidence="2">
    <location>
        <begin position="370"/>
        <end position="390"/>
    </location>
</feature>
<keyword evidence="6" id="KW-1185">Reference proteome</keyword>
<dbReference type="SUPFAM" id="SSF52833">
    <property type="entry name" value="Thioredoxin-like"/>
    <property type="match status" value="4"/>
</dbReference>
<evidence type="ECO:0000256" key="1">
    <source>
        <dbReference type="ARBA" id="ARBA00006347"/>
    </source>
</evidence>
<protein>
    <recommendedName>
        <fullName evidence="4">Thioredoxin domain-containing protein</fullName>
    </recommendedName>
</protein>
<dbReference type="PROSITE" id="PS00194">
    <property type="entry name" value="THIOREDOXIN_1"/>
    <property type="match status" value="1"/>
</dbReference>
<dbReference type="AlphaFoldDB" id="A0A9P0HHR0"/>
<organism evidence="5 6">
    <name type="scientific">Nezara viridula</name>
    <name type="common">Southern green stink bug</name>
    <name type="synonym">Cimex viridulus</name>
    <dbReference type="NCBI Taxonomy" id="85310"/>
    <lineage>
        <taxon>Eukaryota</taxon>
        <taxon>Metazoa</taxon>
        <taxon>Ecdysozoa</taxon>
        <taxon>Arthropoda</taxon>
        <taxon>Hexapoda</taxon>
        <taxon>Insecta</taxon>
        <taxon>Pterygota</taxon>
        <taxon>Neoptera</taxon>
        <taxon>Paraneoptera</taxon>
        <taxon>Hemiptera</taxon>
        <taxon>Heteroptera</taxon>
        <taxon>Panheteroptera</taxon>
        <taxon>Pentatomomorpha</taxon>
        <taxon>Pentatomoidea</taxon>
        <taxon>Pentatomidae</taxon>
        <taxon>Pentatominae</taxon>
        <taxon>Nezara</taxon>
    </lineage>
</organism>
<dbReference type="PANTHER" id="PTHR45672">
    <property type="entry name" value="PROTEIN DISULFIDE-ISOMERASE C17H9.14C-RELATED"/>
    <property type="match status" value="1"/>
</dbReference>
<name>A0A9P0HHR0_NEZVI</name>
<dbReference type="InterPro" id="IPR051063">
    <property type="entry name" value="PDI"/>
</dbReference>
<dbReference type="PRINTS" id="PR00421">
    <property type="entry name" value="THIOREDOXIN"/>
</dbReference>
<dbReference type="GO" id="GO:0003756">
    <property type="term" value="F:protein disulfide isomerase activity"/>
    <property type="evidence" value="ECO:0007669"/>
    <property type="project" value="InterPro"/>
</dbReference>
<sequence length="514" mass="58745">MEIRCLLFTIFFSVFFSKSSGVIGLKSPVEEVSDAKDLKKILRTKNNVLVSFISSEKEATNILKIIRETADSIKGQGTMLVVECSGEGKKLCKKLKVSPEPYVLRHYMNGEFHKLYDRKETVASMISFMRNPTGDIPWEEDEETVDVVHLPDPASLQRLLKKETRPILIMFYAPWCGFCKTLKPEYSAAASELKGTHILAAIDVYRPENVGIRVKYNISGFPTLLYFHNNEVKYTYEGKNNKDDIIKFMRDPSSFNAESKEEEWSDGENDVVHLSSSNFDELIKNEESALIMFYAPWCGYCKRMKPEFEKAATRMKTEKVKGILAAVDATKDRDLAKQFEVKGYPTLKYFQFGELKYDVSPLREADDFYEFMKDPSPPPPPPPPEPSWEEVPSEVVHLSVENFKPFLKKKKHALVMFHAPWCGHCKMAKPEFQDAAEQVKDDPKMAFAAVDCTKHSSLCQTVGVTGYPTIKYYSYYNRESNIDYSGERKRSGFVAFLKKMSLASKGNQNVKEEL</sequence>
<dbReference type="PANTHER" id="PTHR45672:SF2">
    <property type="entry name" value="PROTEIN DISULFIDE-ISOMERASE A5"/>
    <property type="match status" value="1"/>
</dbReference>
<dbReference type="InterPro" id="IPR017937">
    <property type="entry name" value="Thioredoxin_CS"/>
</dbReference>
<dbReference type="Gene3D" id="3.40.30.10">
    <property type="entry name" value="Glutaredoxin"/>
    <property type="match status" value="4"/>
</dbReference>
<dbReference type="OrthoDB" id="74910at2759"/>
<dbReference type="EMBL" id="OV725081">
    <property type="protein sequence ID" value="CAH1401957.1"/>
    <property type="molecule type" value="Genomic_DNA"/>
</dbReference>
<feature type="domain" description="Thioredoxin" evidence="4">
    <location>
        <begin position="251"/>
        <end position="373"/>
    </location>
</feature>
<gene>
    <name evidence="5" type="ORF">NEZAVI_LOCUS10887</name>
</gene>
<dbReference type="InterPro" id="IPR013766">
    <property type="entry name" value="Thioredoxin_domain"/>
</dbReference>
<reference evidence="5" key="1">
    <citation type="submission" date="2022-01" db="EMBL/GenBank/DDBJ databases">
        <authorList>
            <person name="King R."/>
        </authorList>
    </citation>
    <scope>NUCLEOTIDE SEQUENCE</scope>
</reference>
<feature type="domain" description="Thioredoxin" evidence="4">
    <location>
        <begin position="117"/>
        <end position="250"/>
    </location>
</feature>
<dbReference type="GO" id="GO:0006457">
    <property type="term" value="P:protein folding"/>
    <property type="evidence" value="ECO:0007669"/>
    <property type="project" value="TreeGrafter"/>
</dbReference>
<keyword evidence="3" id="KW-0732">Signal</keyword>